<proteinExistence type="predicted"/>
<dbReference type="KEGG" id="bbet:F8237_12700"/>
<gene>
    <name evidence="1" type="ORF">F8237_12700</name>
</gene>
<dbReference type="OrthoDB" id="6637890at2"/>
<dbReference type="RefSeq" id="WP_151645114.1">
    <property type="nucleotide sequence ID" value="NZ_CP044543.1"/>
</dbReference>
<evidence type="ECO:0000313" key="2">
    <source>
        <dbReference type="Proteomes" id="UP000325641"/>
    </source>
</evidence>
<organism evidence="1 2">
    <name type="scientific">Bradyrhizobium betae</name>
    <dbReference type="NCBI Taxonomy" id="244734"/>
    <lineage>
        <taxon>Bacteria</taxon>
        <taxon>Pseudomonadati</taxon>
        <taxon>Pseudomonadota</taxon>
        <taxon>Alphaproteobacteria</taxon>
        <taxon>Hyphomicrobiales</taxon>
        <taxon>Nitrobacteraceae</taxon>
        <taxon>Bradyrhizobium</taxon>
    </lineage>
</organism>
<name>A0A5P6P476_9BRAD</name>
<sequence>MAKVTGFGELAKKMDELAKFTEELNGEIARVAFDPSDPSSIEAAIQELNNAIDAKAARYERNDWAANVAEQVKEWGRSKILERAAAARLEGDKQ</sequence>
<dbReference type="Proteomes" id="UP000325641">
    <property type="component" value="Chromosome"/>
</dbReference>
<evidence type="ECO:0000313" key="1">
    <source>
        <dbReference type="EMBL" id="QFI73179.1"/>
    </source>
</evidence>
<dbReference type="AlphaFoldDB" id="A0A5P6P476"/>
<accession>A0A5P6P476</accession>
<dbReference type="EMBL" id="CP044543">
    <property type="protein sequence ID" value="QFI73179.1"/>
    <property type="molecule type" value="Genomic_DNA"/>
</dbReference>
<protein>
    <submittedName>
        <fullName evidence="1">Uncharacterized protein</fullName>
    </submittedName>
</protein>
<reference evidence="2" key="1">
    <citation type="submission" date="2019-10" db="EMBL/GenBank/DDBJ databases">
        <title>Complete Genome Sequence of Bradyrhizobium betae type strain PL7HG1T.</title>
        <authorList>
            <person name="Bromfield E.S.P."/>
            <person name="Cloutier S."/>
        </authorList>
    </citation>
    <scope>NUCLEOTIDE SEQUENCE [LARGE SCALE GENOMIC DNA]</scope>
    <source>
        <strain evidence="2">PL7HG1</strain>
    </source>
</reference>